<name>A0A4R6RTH6_9MICO</name>
<gene>
    <name evidence="1" type="ORF">EDF62_2771</name>
</gene>
<comment type="caution">
    <text evidence="1">The sequence shown here is derived from an EMBL/GenBank/DDBJ whole genome shotgun (WGS) entry which is preliminary data.</text>
</comment>
<evidence type="ECO:0000313" key="1">
    <source>
        <dbReference type="EMBL" id="TDP90203.1"/>
    </source>
</evidence>
<protein>
    <recommendedName>
        <fullName evidence="3">Transcriptional regulator with AbiEi antitoxin domain of type IV toxin-antitoxin system</fullName>
    </recommendedName>
</protein>
<dbReference type="OrthoDB" id="4802815at2"/>
<sequence>MLHDPVASKMPLGLVPPRLDEWPAAIRSAELQRGTLVRCGPGVRLVSWPETPRVRLTALAPWLGTELIAVLETAAWVWGASSTPGRPMHLSTQHRRRTRGEPPVGALVHQFSYAPHAIVRYGPFEVTTPLRTVTDLLRLPEEFTHAHRVSCRLLFLSAEIERSLVDGALAVGPPPHRRRARARLSAL</sequence>
<dbReference type="EMBL" id="SNYA01000007">
    <property type="protein sequence ID" value="TDP90203.1"/>
    <property type="molecule type" value="Genomic_DNA"/>
</dbReference>
<dbReference type="AlphaFoldDB" id="A0A4R6RTH6"/>
<evidence type="ECO:0000313" key="2">
    <source>
        <dbReference type="Proteomes" id="UP000295601"/>
    </source>
</evidence>
<keyword evidence="2" id="KW-1185">Reference proteome</keyword>
<proteinExistence type="predicted"/>
<dbReference type="Proteomes" id="UP000295601">
    <property type="component" value="Unassembled WGS sequence"/>
</dbReference>
<reference evidence="1 2" key="1">
    <citation type="submission" date="2019-03" db="EMBL/GenBank/DDBJ databases">
        <title>Genomic analyses of the natural microbiome of Caenorhabditis elegans.</title>
        <authorList>
            <person name="Samuel B."/>
        </authorList>
    </citation>
    <scope>NUCLEOTIDE SEQUENCE [LARGE SCALE GENOMIC DNA]</scope>
    <source>
        <strain evidence="1 2">JUb18</strain>
    </source>
</reference>
<dbReference type="RefSeq" id="WP_133617415.1">
    <property type="nucleotide sequence ID" value="NZ_SNYA01000007.1"/>
</dbReference>
<organism evidence="1 2">
    <name type="scientific">Leucobacter luti</name>
    <dbReference type="NCBI Taxonomy" id="340320"/>
    <lineage>
        <taxon>Bacteria</taxon>
        <taxon>Bacillati</taxon>
        <taxon>Actinomycetota</taxon>
        <taxon>Actinomycetes</taxon>
        <taxon>Micrococcales</taxon>
        <taxon>Microbacteriaceae</taxon>
        <taxon>Leucobacter</taxon>
    </lineage>
</organism>
<accession>A0A4R6RTH6</accession>
<evidence type="ECO:0008006" key="3">
    <source>
        <dbReference type="Google" id="ProtNLM"/>
    </source>
</evidence>